<feature type="transmembrane region" description="Helical" evidence="11">
    <location>
        <begin position="685"/>
        <end position="707"/>
    </location>
</feature>
<keyword evidence="8" id="KW-0807">Transducer</keyword>
<evidence type="ECO:0000256" key="2">
    <source>
        <dbReference type="ARBA" id="ARBA00022692"/>
    </source>
</evidence>
<evidence type="ECO:0000256" key="8">
    <source>
        <dbReference type="ARBA" id="ARBA00023224"/>
    </source>
</evidence>
<feature type="transmembrane region" description="Helical" evidence="11">
    <location>
        <begin position="577"/>
        <end position="600"/>
    </location>
</feature>
<evidence type="ECO:0000256" key="7">
    <source>
        <dbReference type="ARBA" id="ARBA00023180"/>
    </source>
</evidence>
<dbReference type="InterPro" id="IPR017978">
    <property type="entry name" value="GPCR_3_C"/>
</dbReference>
<accession>A0ABN8NAR8</accession>
<feature type="region of interest" description="Disordered" evidence="10">
    <location>
        <begin position="896"/>
        <end position="915"/>
    </location>
</feature>
<reference evidence="13 14" key="1">
    <citation type="submission" date="2022-05" db="EMBL/GenBank/DDBJ databases">
        <authorList>
            <consortium name="Genoscope - CEA"/>
            <person name="William W."/>
        </authorList>
    </citation>
    <scope>NUCLEOTIDE SEQUENCE [LARGE SCALE GENOMIC DNA]</scope>
</reference>
<dbReference type="EMBL" id="CALNXI010000770">
    <property type="protein sequence ID" value="CAH3045430.1"/>
    <property type="molecule type" value="Genomic_DNA"/>
</dbReference>
<dbReference type="PANTHER" id="PTHR10519">
    <property type="entry name" value="GABA-B RECEPTOR"/>
    <property type="match status" value="1"/>
</dbReference>
<dbReference type="Pfam" id="PF00003">
    <property type="entry name" value="7tm_3"/>
    <property type="match status" value="1"/>
</dbReference>
<feature type="coiled-coil region" evidence="9">
    <location>
        <begin position="753"/>
        <end position="780"/>
    </location>
</feature>
<evidence type="ECO:0000256" key="9">
    <source>
        <dbReference type="SAM" id="Coils"/>
    </source>
</evidence>
<dbReference type="PROSITE" id="PS50259">
    <property type="entry name" value="G_PROTEIN_RECEP_F3_4"/>
    <property type="match status" value="1"/>
</dbReference>
<dbReference type="Pfam" id="PF01094">
    <property type="entry name" value="ANF_receptor"/>
    <property type="match status" value="1"/>
</dbReference>
<evidence type="ECO:0000256" key="1">
    <source>
        <dbReference type="ARBA" id="ARBA00004141"/>
    </source>
</evidence>
<gene>
    <name evidence="13" type="ORF">PEVE_00041077</name>
</gene>
<feature type="transmembrane region" description="Helical" evidence="11">
    <location>
        <begin position="501"/>
        <end position="523"/>
    </location>
</feature>
<dbReference type="InterPro" id="IPR028082">
    <property type="entry name" value="Peripla_BP_I"/>
</dbReference>
<evidence type="ECO:0000256" key="3">
    <source>
        <dbReference type="ARBA" id="ARBA00022989"/>
    </source>
</evidence>
<evidence type="ECO:0000256" key="10">
    <source>
        <dbReference type="SAM" id="MobiDB-lite"/>
    </source>
</evidence>
<name>A0ABN8NAR8_9CNID</name>
<feature type="domain" description="G-protein coupled receptors family 3 profile" evidence="12">
    <location>
        <begin position="466"/>
        <end position="718"/>
    </location>
</feature>
<dbReference type="Gene3D" id="3.40.50.2300">
    <property type="match status" value="2"/>
</dbReference>
<dbReference type="InterPro" id="IPR001828">
    <property type="entry name" value="ANF_lig-bd_rcpt"/>
</dbReference>
<keyword evidence="2 11" id="KW-0812">Transmembrane</keyword>
<keyword evidence="7" id="KW-0325">Glycoprotein</keyword>
<feature type="transmembrane region" description="Helical" evidence="11">
    <location>
        <begin position="535"/>
        <end position="557"/>
    </location>
</feature>
<feature type="region of interest" description="Disordered" evidence="10">
    <location>
        <begin position="981"/>
        <end position="1006"/>
    </location>
</feature>
<dbReference type="PRINTS" id="PR01177">
    <property type="entry name" value="GABAB1RECPTR"/>
</dbReference>
<dbReference type="SUPFAM" id="SSF53822">
    <property type="entry name" value="Periplasmic binding protein-like I"/>
    <property type="match status" value="1"/>
</dbReference>
<protein>
    <recommendedName>
        <fullName evidence="12">G-protein coupled receptors family 3 profile domain-containing protein</fullName>
    </recommendedName>
</protein>
<keyword evidence="5 11" id="KW-0472">Membrane</keyword>
<dbReference type="PANTHER" id="PTHR10519:SF20">
    <property type="entry name" value="G-PROTEIN COUPLED RECEPTOR 156-RELATED"/>
    <property type="match status" value="1"/>
</dbReference>
<evidence type="ECO:0000256" key="6">
    <source>
        <dbReference type="ARBA" id="ARBA00023170"/>
    </source>
</evidence>
<dbReference type="CDD" id="cd06366">
    <property type="entry name" value="PBP1_GABAb_receptor"/>
    <property type="match status" value="1"/>
</dbReference>
<keyword evidence="6" id="KW-0675">Receptor</keyword>
<organism evidence="13 14">
    <name type="scientific">Porites evermanni</name>
    <dbReference type="NCBI Taxonomy" id="104178"/>
    <lineage>
        <taxon>Eukaryota</taxon>
        <taxon>Metazoa</taxon>
        <taxon>Cnidaria</taxon>
        <taxon>Anthozoa</taxon>
        <taxon>Hexacorallia</taxon>
        <taxon>Scleractinia</taxon>
        <taxon>Fungiina</taxon>
        <taxon>Poritidae</taxon>
        <taxon>Porites</taxon>
    </lineage>
</organism>
<feature type="transmembrane region" description="Helical" evidence="11">
    <location>
        <begin position="458"/>
        <end position="480"/>
    </location>
</feature>
<evidence type="ECO:0000256" key="5">
    <source>
        <dbReference type="ARBA" id="ARBA00023136"/>
    </source>
</evidence>
<comment type="subcellular location">
    <subcellularLocation>
        <location evidence="1">Membrane</location>
        <topology evidence="1">Multi-pass membrane protein</topology>
    </subcellularLocation>
</comment>
<feature type="transmembrane region" description="Helical" evidence="11">
    <location>
        <begin position="662"/>
        <end position="679"/>
    </location>
</feature>
<evidence type="ECO:0000313" key="13">
    <source>
        <dbReference type="EMBL" id="CAH3045430.1"/>
    </source>
</evidence>
<evidence type="ECO:0000313" key="14">
    <source>
        <dbReference type="Proteomes" id="UP001159427"/>
    </source>
</evidence>
<dbReference type="Proteomes" id="UP001159427">
    <property type="component" value="Unassembled WGS sequence"/>
</dbReference>
<keyword evidence="14" id="KW-1185">Reference proteome</keyword>
<sequence length="1047" mass="116461">MIKGSLSLAFLYLTVASNLQYHLIWAIATLHIGGLFPFSGLGGNGGSMKGDLIEKAVRMAIEDIQIKGILPGYLLQLHINDTQCRADHASRDLFEMINKKPTKIALIGAGCSVVSERLAEATKTWNLVMLSFGSTTPTLSKKTTYPLFFRTIPSQVACNSARIAVLKKFNWKRVGLIGKSDTDNSQITAHLRKELEKESIQIVASETFVDDPTTQVKSLKEKDIRIIIGNFDERSARKVFCQAHKSGLYGARYAWLIPGWYSNDWWTKYVEKESLECTGQQMNETAKGYISCDIVRMSPENIVTVSGQTPKQINSRYVKLNTGAPLKMTDAGFAYDAMWTIATALNRSEEYFKKMKPSLSIKNFTYTSKAMTEHFKNAINETNFVGVTGPVQFTHSGDRLGFMRIKQLQDGNDNSVLLYLAQNDSVIDIKGSQFVWQGSGPPSDQPKVVLKLMTISPVLYGVMCSITVLCIVMAVCFLAFNIKLRNYRYIQMSSPRLNDTIIVGCITMYISVFLFGLDGNLVSPGNYSVNCQARIWLASLGFTTAFGAMFAKIWRVYVIFTNAKLRKKVRVFKPHTLFFFFGAFFLVFIFILLLLIRLLQHGEEFDTLPQWEYCDCNHKTIWYGVLFATKGLLLLFGVFLAWETRHVKIPALNDSRYVGMSVYNVVILSVVGVPAALMIEKQQNATFALTAVFVLFCTTVTLCLVFVPKFIAVTRDPSVLNTSGATTNSASQNSGETATSQDKAIKGAKFIALAAENSNLKALVNEKEDEIKELEKRLRRAGVPHESIRRISMSMAGKQAQNTTQGSSANLDIKEQTDAGGSVHIEISDDGGVYKGEKPKTEGNYVSTLSFFLLDKPVQRAPSPTPKHQYSASLSKTNGDGLLGSDLAKNNTNTALAKNYSQPPRIRQDDTQVEPQFRTRSVERCQEGYDNRGISMETGEEGGNLPMKKLSLANRMDNPFYSEPTTKDPDRSLSSINARYGRSKKDSVDSMEDFPNNNADELPAVTGDLRRKGSIVLVSKSPTGETCFQVQTPSKITKTERIEEINI</sequence>
<keyword evidence="3 11" id="KW-1133">Transmembrane helix</keyword>
<evidence type="ECO:0000256" key="11">
    <source>
        <dbReference type="SAM" id="Phobius"/>
    </source>
</evidence>
<feature type="transmembrane region" description="Helical" evidence="11">
    <location>
        <begin position="620"/>
        <end position="642"/>
    </location>
</feature>
<evidence type="ECO:0000259" key="12">
    <source>
        <dbReference type="PROSITE" id="PS50259"/>
    </source>
</evidence>
<keyword evidence="4" id="KW-0297">G-protein coupled receptor</keyword>
<keyword evidence="9" id="KW-0175">Coiled coil</keyword>
<comment type="caution">
    <text evidence="13">The sequence shown here is derived from an EMBL/GenBank/DDBJ whole genome shotgun (WGS) entry which is preliminary data.</text>
</comment>
<evidence type="ECO:0000256" key="4">
    <source>
        <dbReference type="ARBA" id="ARBA00023040"/>
    </source>
</evidence>
<dbReference type="PRINTS" id="PR01176">
    <property type="entry name" value="GABABRECEPTR"/>
</dbReference>
<dbReference type="InterPro" id="IPR002455">
    <property type="entry name" value="GPCR3_GABA-B"/>
</dbReference>
<proteinExistence type="predicted"/>